<dbReference type="CDD" id="cd00684">
    <property type="entry name" value="Terpene_cyclase_plant_C1"/>
    <property type="match status" value="1"/>
</dbReference>
<dbReference type="GO" id="GO:0016102">
    <property type="term" value="P:diterpenoid biosynthetic process"/>
    <property type="evidence" value="ECO:0007669"/>
    <property type="project" value="InterPro"/>
</dbReference>
<dbReference type="Gene3D" id="1.50.10.130">
    <property type="entry name" value="Terpene synthase, N-terminal domain"/>
    <property type="match status" value="1"/>
</dbReference>
<evidence type="ECO:0000256" key="3">
    <source>
        <dbReference type="ARBA" id="ARBA00022842"/>
    </source>
</evidence>
<dbReference type="SUPFAM" id="SSF48576">
    <property type="entry name" value="Terpenoid synthases"/>
    <property type="match status" value="1"/>
</dbReference>
<dbReference type="Gramene" id="VVA41499">
    <property type="protein sequence ID" value="VVA41499"/>
    <property type="gene ID" value="Prudul26B001209"/>
</dbReference>
<name>A0A5E4GNU0_PRUDU</name>
<dbReference type="FunFam" id="1.50.10.130:FF:000001">
    <property type="entry name" value="Isoprene synthase, chloroplastic"/>
    <property type="match status" value="1"/>
</dbReference>
<dbReference type="InterPro" id="IPR008949">
    <property type="entry name" value="Isoprenoid_synthase_dom_sf"/>
</dbReference>
<dbReference type="EMBL" id="CABIKO010001329">
    <property type="protein sequence ID" value="VVA41499.1"/>
    <property type="molecule type" value="Genomic_DNA"/>
</dbReference>
<dbReference type="InterPro" id="IPR036965">
    <property type="entry name" value="Terpene_synth_N_sf"/>
</dbReference>
<evidence type="ECO:0000256" key="1">
    <source>
        <dbReference type="ARBA" id="ARBA00001946"/>
    </source>
</evidence>
<reference evidence="9" key="1">
    <citation type="journal article" date="2020" name="Plant J.">
        <title>Transposons played a major role in the diversification between the closely related almond and peach genomes: results from the almond genome sequence.</title>
        <authorList>
            <person name="Alioto T."/>
            <person name="Alexiou K.G."/>
            <person name="Bardil A."/>
            <person name="Barteri F."/>
            <person name="Castanera R."/>
            <person name="Cruz F."/>
            <person name="Dhingra A."/>
            <person name="Duval H."/>
            <person name="Fernandez I Marti A."/>
            <person name="Frias L."/>
            <person name="Galan B."/>
            <person name="Garcia J.L."/>
            <person name="Howad W."/>
            <person name="Gomez-Garrido J."/>
            <person name="Gut M."/>
            <person name="Julca I."/>
            <person name="Morata J."/>
            <person name="Puigdomenech P."/>
            <person name="Ribeca P."/>
            <person name="Rubio Cabetas M.J."/>
            <person name="Vlasova A."/>
            <person name="Wirthensohn M."/>
            <person name="Garcia-Mas J."/>
            <person name="Gabaldon T."/>
            <person name="Casacuberta J.M."/>
            <person name="Arus P."/>
        </authorList>
    </citation>
    <scope>NUCLEOTIDE SEQUENCE [LARGE SCALE GENOMIC DNA]</scope>
    <source>
        <strain evidence="9">cv. Texas</strain>
    </source>
</reference>
<accession>A0A5E4GNU0</accession>
<dbReference type="GO" id="GO:0000287">
    <property type="term" value="F:magnesium ion binding"/>
    <property type="evidence" value="ECO:0007669"/>
    <property type="project" value="InterPro"/>
</dbReference>
<evidence type="ECO:0000256" key="2">
    <source>
        <dbReference type="ARBA" id="ARBA00022723"/>
    </source>
</evidence>
<dbReference type="InParanoid" id="A0A5E4GNU0"/>
<feature type="domain" description="Terpene synthase N-terminal" evidence="6">
    <location>
        <begin position="8"/>
        <end position="146"/>
    </location>
</feature>
<keyword evidence="2" id="KW-0479">Metal-binding</keyword>
<dbReference type="AlphaFoldDB" id="A0A5E4GNU0"/>
<evidence type="ECO:0000256" key="5">
    <source>
        <dbReference type="ARBA" id="ARBA00033744"/>
    </source>
</evidence>
<dbReference type="Pfam" id="PF01397">
    <property type="entry name" value="Terpene_synth"/>
    <property type="match status" value="1"/>
</dbReference>
<evidence type="ECO:0000256" key="4">
    <source>
        <dbReference type="ARBA" id="ARBA00023239"/>
    </source>
</evidence>
<dbReference type="Pfam" id="PF03936">
    <property type="entry name" value="Terpene_synth_C"/>
    <property type="match status" value="1"/>
</dbReference>
<gene>
    <name evidence="8" type="ORF">ALMOND_2B001209</name>
</gene>
<dbReference type="InterPro" id="IPR050148">
    <property type="entry name" value="Terpene_synthase-like"/>
</dbReference>
<dbReference type="Proteomes" id="UP000327085">
    <property type="component" value="Chromosome 4"/>
</dbReference>
<evidence type="ECO:0000313" key="8">
    <source>
        <dbReference type="EMBL" id="VVA41499.1"/>
    </source>
</evidence>
<dbReference type="PANTHER" id="PTHR31225">
    <property type="entry name" value="OS04G0344100 PROTEIN-RELATED"/>
    <property type="match status" value="1"/>
</dbReference>
<dbReference type="InterPro" id="IPR008930">
    <property type="entry name" value="Terpenoid_cyclase/PrenylTrfase"/>
</dbReference>
<keyword evidence="4" id="KW-0456">Lyase</keyword>
<keyword evidence="3" id="KW-0460">Magnesium</keyword>
<dbReference type="Gene3D" id="1.10.600.10">
    <property type="entry name" value="Farnesyl Diphosphate Synthase"/>
    <property type="match status" value="1"/>
</dbReference>
<dbReference type="SUPFAM" id="SSF48239">
    <property type="entry name" value="Terpenoid cyclases/Protein prenyltransferases"/>
    <property type="match status" value="1"/>
</dbReference>
<dbReference type="InterPro" id="IPR044814">
    <property type="entry name" value="Terpene_cyclase_plant_C1"/>
</dbReference>
<evidence type="ECO:0000259" key="7">
    <source>
        <dbReference type="Pfam" id="PF03936"/>
    </source>
</evidence>
<evidence type="ECO:0000313" key="9">
    <source>
        <dbReference type="Proteomes" id="UP000327085"/>
    </source>
</evidence>
<dbReference type="PANTHER" id="PTHR31225:SF221">
    <property type="entry name" value="(-)-GERMACRENE D SYNTHASE"/>
    <property type="match status" value="1"/>
</dbReference>
<evidence type="ECO:0000259" key="6">
    <source>
        <dbReference type="Pfam" id="PF01397"/>
    </source>
</evidence>
<sequence>MIMAPMLKNPSKKLELIDEIQRSGISLHFENEVEEVLQQIHKNSYGGDEENDFELFTTALRFRLLRQQGYKVSCDMFKKFKDEDGKFKETLVDNVVGLLSLYEATHLRMHGEDLLDEALTFTTTHLESVEAHRLSPLLAKQVTHALYQPFWKGSQRLEARRYLAIFEEEPHPAKETLLTLAKLDFNLVQQVHQKELSEISRWWKDLDFVNKLPFARDRVVECYFWALGTYFEPQYCFARTSLSKVFAVTAAIDDIYDVYGTQEELELFTEAFERWDISALDQLPEYMKVCYGAMLDVYTEIEEKLGKEGNLYRIHTMREKH</sequence>
<comment type="similarity">
    <text evidence="5">Belongs to the terpene synthase family. Tpsb subfamily.</text>
</comment>
<organism evidence="8 9">
    <name type="scientific">Prunus dulcis</name>
    <name type="common">Almond</name>
    <name type="synonym">Amygdalus dulcis</name>
    <dbReference type="NCBI Taxonomy" id="3755"/>
    <lineage>
        <taxon>Eukaryota</taxon>
        <taxon>Viridiplantae</taxon>
        <taxon>Streptophyta</taxon>
        <taxon>Embryophyta</taxon>
        <taxon>Tracheophyta</taxon>
        <taxon>Spermatophyta</taxon>
        <taxon>Magnoliopsida</taxon>
        <taxon>eudicotyledons</taxon>
        <taxon>Gunneridae</taxon>
        <taxon>Pentapetalae</taxon>
        <taxon>rosids</taxon>
        <taxon>fabids</taxon>
        <taxon>Rosales</taxon>
        <taxon>Rosaceae</taxon>
        <taxon>Amygdaloideae</taxon>
        <taxon>Amygdaleae</taxon>
        <taxon>Prunus</taxon>
    </lineage>
</organism>
<comment type="cofactor">
    <cofactor evidence="1">
        <name>Mg(2+)</name>
        <dbReference type="ChEBI" id="CHEBI:18420"/>
    </cofactor>
</comment>
<dbReference type="InterPro" id="IPR001906">
    <property type="entry name" value="Terpene_synth_N"/>
</dbReference>
<dbReference type="OMA" id="RSPCRTM"/>
<dbReference type="InterPro" id="IPR005630">
    <property type="entry name" value="Terpene_synthase_metal-bd"/>
</dbReference>
<dbReference type="GO" id="GO:0010333">
    <property type="term" value="F:terpene synthase activity"/>
    <property type="evidence" value="ECO:0007669"/>
    <property type="project" value="InterPro"/>
</dbReference>
<protein>
    <submittedName>
        <fullName evidence="8">PREDICTED: (-)-germacrene D synthase</fullName>
    </submittedName>
</protein>
<proteinExistence type="inferred from homology"/>
<feature type="domain" description="Terpene synthase metal-binding" evidence="7">
    <location>
        <begin position="204"/>
        <end position="319"/>
    </location>
</feature>